<proteinExistence type="predicted"/>
<reference evidence="1 2" key="1">
    <citation type="submission" date="2013-09" db="EMBL/GenBank/DDBJ databases">
        <title>Corchorus capsularis genome sequencing.</title>
        <authorList>
            <person name="Alam M."/>
            <person name="Haque M.S."/>
            <person name="Islam M.S."/>
            <person name="Emdad E.M."/>
            <person name="Islam M.M."/>
            <person name="Ahmed B."/>
            <person name="Halim A."/>
            <person name="Hossen Q.M.M."/>
            <person name="Hossain M.Z."/>
            <person name="Ahmed R."/>
            <person name="Khan M.M."/>
            <person name="Islam R."/>
            <person name="Rashid M.M."/>
            <person name="Khan S.A."/>
            <person name="Rahman M.S."/>
            <person name="Alam M."/>
        </authorList>
    </citation>
    <scope>NUCLEOTIDE SEQUENCE [LARGE SCALE GENOMIC DNA]</scope>
    <source>
        <strain evidence="2">cv. CVL-1</strain>
        <tissue evidence="1">Whole seedling</tissue>
    </source>
</reference>
<dbReference type="AlphaFoldDB" id="A0A1R3HRZ2"/>
<name>A0A1R3HRZ2_COCAP</name>
<organism evidence="1 2">
    <name type="scientific">Corchorus capsularis</name>
    <name type="common">Jute</name>
    <dbReference type="NCBI Taxonomy" id="210143"/>
    <lineage>
        <taxon>Eukaryota</taxon>
        <taxon>Viridiplantae</taxon>
        <taxon>Streptophyta</taxon>
        <taxon>Embryophyta</taxon>
        <taxon>Tracheophyta</taxon>
        <taxon>Spermatophyta</taxon>
        <taxon>Magnoliopsida</taxon>
        <taxon>eudicotyledons</taxon>
        <taxon>Gunneridae</taxon>
        <taxon>Pentapetalae</taxon>
        <taxon>rosids</taxon>
        <taxon>malvids</taxon>
        <taxon>Malvales</taxon>
        <taxon>Malvaceae</taxon>
        <taxon>Grewioideae</taxon>
        <taxon>Apeibeae</taxon>
        <taxon>Corchorus</taxon>
    </lineage>
</organism>
<keyword evidence="2" id="KW-1185">Reference proteome</keyword>
<gene>
    <name evidence="1" type="ORF">CCACVL1_17481</name>
</gene>
<evidence type="ECO:0000313" key="2">
    <source>
        <dbReference type="Proteomes" id="UP000188268"/>
    </source>
</evidence>
<dbReference type="EMBL" id="AWWV01011294">
    <property type="protein sequence ID" value="OMO73044.1"/>
    <property type="molecule type" value="Genomic_DNA"/>
</dbReference>
<dbReference type="Proteomes" id="UP000188268">
    <property type="component" value="Unassembled WGS sequence"/>
</dbReference>
<comment type="caution">
    <text evidence="1">The sequence shown here is derived from an EMBL/GenBank/DDBJ whole genome shotgun (WGS) entry which is preliminary data.</text>
</comment>
<protein>
    <submittedName>
        <fullName evidence="1">Uncharacterized protein</fullName>
    </submittedName>
</protein>
<accession>A0A1R3HRZ2</accession>
<evidence type="ECO:0000313" key="1">
    <source>
        <dbReference type="EMBL" id="OMO73044.1"/>
    </source>
</evidence>
<sequence>MAILRRGTRLKSGVVWKKDTT</sequence>
<feature type="non-terminal residue" evidence="1">
    <location>
        <position position="21"/>
    </location>
</feature>
<dbReference type="Gramene" id="OMO73044">
    <property type="protein sequence ID" value="OMO73044"/>
    <property type="gene ID" value="CCACVL1_17481"/>
</dbReference>